<evidence type="ECO:0000313" key="4">
    <source>
        <dbReference type="Proteomes" id="UP000515860"/>
    </source>
</evidence>
<evidence type="ECO:0000313" key="3">
    <source>
        <dbReference type="EMBL" id="QNM08830.1"/>
    </source>
</evidence>
<protein>
    <submittedName>
        <fullName evidence="3">Uncharacterized protein</fullName>
    </submittedName>
</protein>
<dbReference type="EMBL" id="CP060635">
    <property type="protein sequence ID" value="QNM08830.1"/>
    <property type="molecule type" value="Genomic_DNA"/>
</dbReference>
<sequence length="1181" mass="138079">MKKRVVELVHGSFTCEVPRLIASVSEFQLAIPEGNKYRGSFSIGAEDGSKIKGLVTSDSHRILTANDKFAGNTCNIIFGVDTEGLRAGDAVEGCILISSNLSELQIPVRAVIQEEQVTSSEGGIQTLEDFTKLCMRNLREGFRLFTSERFVKILNGKNRAFLALYKGMSHNPVTYQHMEEFLVSAGKKEAVTLSLDKQQKAVYRLDVSQKDTLYIYKNTWGYVRMEIEVSGDFLQVEKKVVTSDDFIGRIYGLEYVVDREKLGEGKKFGRIRVRNVYQVLDFEVEASAEEGMHALSNTVRKRKIMWLFRDYLGLQLKRMDYRTWYERSSQLVQELKEEDRNDLMVLLYEVFLAYTNDENARALELLWPVKEGKIKLNGNLEKAVYLSLAKAVNLLPVERREITPFLRRYYQQEPDSYLLLELLLREDLSYENMPSKVLYELERCHETGCASPFLYLRAWQLLEEQESLLRKLSPFMLQVLNFALKYGILTEGLLLRAAFLSGHQKEFSNTVYRLLSQGYEKFPHREILEAICKLLMKGNPVKKEYFRWYSLAVEHEIRITRLYEYYIETLEGSSSQELPQPVRMYFVYNNTLGERKKAFLYASVIRHKEQDRTSYLNYGKAMTKFAMDSLKKGRMNEDYAVLYQEFLSRPESYEAGQLLAGILFTCKLTCENRNIRSVVVCHNALKKEQVYPCIDGVAYISLYSEDACILFEDEKRRRFATTVAYTLEKLMEEKESARCCMELGVADTGLELYCCRERAWQMEVNSRTLECYRKAADNQDFTDSYRCQVRKRLLDYYVQHREEKFLSEYLFQMDLREYARVDKVSMAVILIERGMYEEAFSLAAEFGYEGIPVQLLLKLASRMILKKDFEEDEELLCLTGYVYQAGKYDEIMLSYLRDHYMGTVSELCRLWGKVRGFQLDTYPLNERILLLSMFVRAFPDRGDEILECYVLQQGRESVIVAFLTYLSACYFLQEQEIPKGIFTYLEKIYDREWEMDQVCKLALLKHYSESGSLTGNQEQQVKRLLSECNGLGLRFEFYSRLPSQLIQAYQIEDKVFIEERFKPDSRVVIHYQLQGEDSGTQEWISEPMKDMYRGIFVKEFLLFYGETLTYYLSVLEDDEVRKTETYQLSLVDMDTTGITRYKLLNKILAAKKLGSREMMEQAVRQYLWQDAFASEVFHMMQ</sequence>
<dbReference type="RefSeq" id="WP_249328962.1">
    <property type="nucleotide sequence ID" value="NZ_CP060635.1"/>
</dbReference>
<accession>A0A7G9GDE8</accession>
<dbReference type="AlphaFoldDB" id="A0A7G9GDE8"/>
<gene>
    <name evidence="3" type="ORF">H9Q79_00480</name>
</gene>
<dbReference type="KEGG" id="whj:H9Q79_00480"/>
<dbReference type="InterPro" id="IPR043774">
    <property type="entry name" value="DUF5717_C"/>
</dbReference>
<dbReference type="Pfam" id="PF18983">
    <property type="entry name" value="DUF5717"/>
    <property type="match status" value="1"/>
</dbReference>
<reference evidence="3 4" key="1">
    <citation type="submission" date="2020-08" db="EMBL/GenBank/DDBJ databases">
        <authorList>
            <person name="Liu C."/>
            <person name="Sun Q."/>
        </authorList>
    </citation>
    <scope>NUCLEOTIDE SEQUENCE [LARGE SCALE GENOMIC DNA]</scope>
    <source>
        <strain evidence="3 4">NSJ-29</strain>
    </source>
</reference>
<dbReference type="Pfam" id="PF18984">
    <property type="entry name" value="DUF5717_N"/>
    <property type="match status" value="1"/>
</dbReference>
<organism evidence="3 4">
    <name type="scientific">Wansuia hejianensis</name>
    <dbReference type="NCBI Taxonomy" id="2763667"/>
    <lineage>
        <taxon>Bacteria</taxon>
        <taxon>Bacillati</taxon>
        <taxon>Bacillota</taxon>
        <taxon>Clostridia</taxon>
        <taxon>Lachnospirales</taxon>
        <taxon>Lachnospiraceae</taxon>
        <taxon>Wansuia</taxon>
    </lineage>
</organism>
<evidence type="ECO:0000259" key="1">
    <source>
        <dbReference type="Pfam" id="PF18983"/>
    </source>
</evidence>
<dbReference type="Proteomes" id="UP000515860">
    <property type="component" value="Chromosome"/>
</dbReference>
<dbReference type="InterPro" id="IPR043775">
    <property type="entry name" value="DUF5717_N"/>
</dbReference>
<proteinExistence type="predicted"/>
<name>A0A7G9GDE8_9FIRM</name>
<keyword evidence="4" id="KW-1185">Reference proteome</keyword>
<evidence type="ECO:0000259" key="2">
    <source>
        <dbReference type="Pfam" id="PF18984"/>
    </source>
</evidence>
<feature type="domain" description="DUF5717" evidence="2">
    <location>
        <begin position="1"/>
        <end position="870"/>
    </location>
</feature>
<feature type="domain" description="DUF5717" evidence="1">
    <location>
        <begin position="872"/>
        <end position="1177"/>
    </location>
</feature>